<feature type="binding site" evidence="7 9">
    <location>
        <begin position="64"/>
        <end position="69"/>
    </location>
    <ligand>
        <name>FMN</name>
        <dbReference type="ChEBI" id="CHEBI:58210"/>
    </ligand>
</feature>
<dbReference type="FunFam" id="2.30.110.10:FF:000020">
    <property type="entry name" value="PNPO isoform 11"/>
    <property type="match status" value="1"/>
</dbReference>
<dbReference type="GO" id="GO:0004733">
    <property type="term" value="F:pyridoxamine phosphate oxidase activity"/>
    <property type="evidence" value="ECO:0007669"/>
    <property type="project" value="UniProtKB-UniRule"/>
</dbReference>
<dbReference type="Proteomes" id="UP000284531">
    <property type="component" value="Unassembled WGS sequence"/>
</dbReference>
<feature type="domain" description="Pyridoxamine 5'-phosphate oxidase N-terminal" evidence="10">
    <location>
        <begin position="37"/>
        <end position="157"/>
    </location>
</feature>
<dbReference type="HAMAP" id="MF_01629">
    <property type="entry name" value="PdxH"/>
    <property type="match status" value="1"/>
</dbReference>
<dbReference type="EMBL" id="RAPQ01000009">
    <property type="protein sequence ID" value="RKE02399.1"/>
    <property type="molecule type" value="Genomic_DNA"/>
</dbReference>
<dbReference type="PIRSF" id="PIRSF000190">
    <property type="entry name" value="Pyd_amn-ph_oxd"/>
    <property type="match status" value="1"/>
</dbReference>
<comment type="pathway">
    <text evidence="7">Cofactor metabolism; pyridoxal 5'-phosphate salvage; pyridoxal 5'-phosphate from pyridoxamine 5'-phosphate: step 1/1.</text>
</comment>
<feature type="binding site" evidence="7 9">
    <location>
        <position position="86"/>
    </location>
    <ligand>
        <name>FMN</name>
        <dbReference type="ChEBI" id="CHEBI:58210"/>
    </ligand>
</feature>
<dbReference type="NCBIfam" id="TIGR00558">
    <property type="entry name" value="pdxH"/>
    <property type="match status" value="1"/>
</dbReference>
<evidence type="ECO:0000256" key="8">
    <source>
        <dbReference type="PIRSR" id="PIRSR000190-1"/>
    </source>
</evidence>
<evidence type="ECO:0000256" key="1">
    <source>
        <dbReference type="ARBA" id="ARBA00007301"/>
    </source>
</evidence>
<evidence type="ECO:0000256" key="4">
    <source>
        <dbReference type="ARBA" id="ARBA00022643"/>
    </source>
</evidence>
<name>A0A419X459_9BACT</name>
<evidence type="ECO:0000256" key="2">
    <source>
        <dbReference type="ARBA" id="ARBA00011738"/>
    </source>
</evidence>
<feature type="binding site" evidence="7 9">
    <location>
        <position position="108"/>
    </location>
    <ligand>
        <name>FMN</name>
        <dbReference type="ChEBI" id="CHEBI:58210"/>
    </ligand>
</feature>
<comment type="function">
    <text evidence="7">Catalyzes the oxidation of either pyridoxine 5'-phosphate (PNP) or pyridoxamine 5'-phosphate (PMP) into pyridoxal 5'-phosphate (PLP).</text>
</comment>
<feature type="binding site" evidence="7 9">
    <location>
        <begin position="79"/>
        <end position="80"/>
    </location>
    <ligand>
        <name>FMN</name>
        <dbReference type="ChEBI" id="CHEBI:58210"/>
    </ligand>
</feature>
<dbReference type="Gene3D" id="2.30.110.10">
    <property type="entry name" value="Electron Transport, Fmn-binding Protein, Chain A"/>
    <property type="match status" value="1"/>
</dbReference>
<evidence type="ECO:0000256" key="6">
    <source>
        <dbReference type="ARBA" id="ARBA00023096"/>
    </source>
</evidence>
<keyword evidence="5 7" id="KW-0560">Oxidoreductase</keyword>
<feature type="binding site" evidence="7 8">
    <location>
        <position position="134"/>
    </location>
    <ligand>
        <name>substrate</name>
    </ligand>
</feature>
<comment type="subunit">
    <text evidence="2 7">Homodimer.</text>
</comment>
<comment type="caution">
    <text evidence="12">The sequence shown here is derived from an EMBL/GenBank/DDBJ whole genome shotgun (WGS) entry which is preliminary data.</text>
</comment>
<feature type="binding site" evidence="7 8">
    <location>
        <begin position="193"/>
        <end position="195"/>
    </location>
    <ligand>
        <name>substrate</name>
    </ligand>
</feature>
<feature type="binding site" evidence="7 9">
    <location>
        <position position="85"/>
    </location>
    <ligand>
        <name>FMN</name>
        <dbReference type="ChEBI" id="CHEBI:58210"/>
    </ligand>
</feature>
<reference evidence="12 13" key="1">
    <citation type="submission" date="2018-09" db="EMBL/GenBank/DDBJ databases">
        <title>Genomic Encyclopedia of Archaeal and Bacterial Type Strains, Phase II (KMG-II): from individual species to whole genera.</title>
        <authorList>
            <person name="Goeker M."/>
        </authorList>
    </citation>
    <scope>NUCLEOTIDE SEQUENCE [LARGE SCALE GENOMIC DNA]</scope>
    <source>
        <strain evidence="12 13">DSM 21950</strain>
    </source>
</reference>
<keyword evidence="13" id="KW-1185">Reference proteome</keyword>
<dbReference type="PANTHER" id="PTHR10851">
    <property type="entry name" value="PYRIDOXINE-5-PHOSPHATE OXIDASE"/>
    <property type="match status" value="1"/>
</dbReference>
<evidence type="ECO:0000256" key="7">
    <source>
        <dbReference type="HAMAP-Rule" id="MF_01629"/>
    </source>
</evidence>
<accession>A0A419X459</accession>
<comment type="catalytic activity">
    <reaction evidence="7">
        <text>pyridoxamine 5'-phosphate + O2 + H2O = pyridoxal 5'-phosphate + H2O2 + NH4(+)</text>
        <dbReference type="Rhea" id="RHEA:15817"/>
        <dbReference type="ChEBI" id="CHEBI:15377"/>
        <dbReference type="ChEBI" id="CHEBI:15379"/>
        <dbReference type="ChEBI" id="CHEBI:16240"/>
        <dbReference type="ChEBI" id="CHEBI:28938"/>
        <dbReference type="ChEBI" id="CHEBI:58451"/>
        <dbReference type="ChEBI" id="CHEBI:597326"/>
        <dbReference type="EC" id="1.4.3.5"/>
    </reaction>
</comment>
<keyword evidence="4 7" id="KW-0288">FMN</keyword>
<feature type="binding site" evidence="7 8">
    <location>
        <position position="126"/>
    </location>
    <ligand>
        <name>substrate</name>
    </ligand>
</feature>
<dbReference type="GO" id="GO:0010181">
    <property type="term" value="F:FMN binding"/>
    <property type="evidence" value="ECO:0007669"/>
    <property type="project" value="UniProtKB-UniRule"/>
</dbReference>
<feature type="binding site" evidence="7 8">
    <location>
        <position position="69"/>
    </location>
    <ligand>
        <name>substrate</name>
    </ligand>
</feature>
<feature type="binding site" evidence="7 9">
    <location>
        <position position="187"/>
    </location>
    <ligand>
        <name>FMN</name>
        <dbReference type="ChEBI" id="CHEBI:58210"/>
    </ligand>
</feature>
<dbReference type="NCBIfam" id="NF004231">
    <property type="entry name" value="PRK05679.1"/>
    <property type="match status" value="1"/>
</dbReference>
<feature type="domain" description="Pyridoxine 5'-phosphate oxidase dimerisation C-terminal" evidence="11">
    <location>
        <begin position="174"/>
        <end position="214"/>
    </location>
</feature>
<dbReference type="Pfam" id="PF10590">
    <property type="entry name" value="PNP_phzG_C"/>
    <property type="match status" value="1"/>
</dbReference>
<dbReference type="InterPro" id="IPR019576">
    <property type="entry name" value="Pyridoxamine_oxidase_dimer_C"/>
</dbReference>
<organism evidence="12 13">
    <name type="scientific">Marinifilum flexuosum</name>
    <dbReference type="NCBI Taxonomy" id="1117708"/>
    <lineage>
        <taxon>Bacteria</taxon>
        <taxon>Pseudomonadati</taxon>
        <taxon>Bacteroidota</taxon>
        <taxon>Bacteroidia</taxon>
        <taxon>Marinilabiliales</taxon>
        <taxon>Marinifilaceae</taxon>
    </lineage>
</organism>
<dbReference type="InterPro" id="IPR019740">
    <property type="entry name" value="Pyridox_Oxase_CS"/>
</dbReference>
<dbReference type="InterPro" id="IPR000659">
    <property type="entry name" value="Pyridox_Oxase"/>
</dbReference>
<feature type="binding site" evidence="7 9">
    <location>
        <begin position="143"/>
        <end position="144"/>
    </location>
    <ligand>
        <name>FMN</name>
        <dbReference type="ChEBI" id="CHEBI:58210"/>
    </ligand>
</feature>
<dbReference type="Pfam" id="PF01243">
    <property type="entry name" value="PNPOx_N"/>
    <property type="match status" value="1"/>
</dbReference>
<evidence type="ECO:0000256" key="5">
    <source>
        <dbReference type="ARBA" id="ARBA00023002"/>
    </source>
</evidence>
<sequence>MTMKEEFKRIRHEYGKKELLESDISSNPFEQFNVWFSEAVDQNLPDANAMCLSTVSNNGRPSSRILLLKDFDEDGFCFFTNYDSKKGKEIESNPFVSMVFFWPKLERQIRIEGKIEKLDTKKSDAYFNERPIGSRTAAAVSPQSKTIENRDELEKMFFEFSEKHGENLKRPFFWGGYKLIPDLFEFWQGRKNRLNDRIEYKLEKNSWIYRRLAP</sequence>
<evidence type="ECO:0000256" key="9">
    <source>
        <dbReference type="PIRSR" id="PIRSR000190-2"/>
    </source>
</evidence>
<dbReference type="InterPro" id="IPR011576">
    <property type="entry name" value="Pyridox_Oxase_N"/>
</dbReference>
<dbReference type="RefSeq" id="WP_245996656.1">
    <property type="nucleotide sequence ID" value="NZ_RAPQ01000009.1"/>
</dbReference>
<dbReference type="SUPFAM" id="SSF50475">
    <property type="entry name" value="FMN-binding split barrel"/>
    <property type="match status" value="1"/>
</dbReference>
<feature type="binding site" evidence="7 9">
    <location>
        <position position="197"/>
    </location>
    <ligand>
        <name>FMN</name>
        <dbReference type="ChEBI" id="CHEBI:58210"/>
    </ligand>
</feature>
<comment type="cofactor">
    <cofactor evidence="7 9">
        <name>FMN</name>
        <dbReference type="ChEBI" id="CHEBI:58210"/>
    </cofactor>
    <text evidence="7 9">Binds 1 FMN per subunit.</text>
</comment>
<gene>
    <name evidence="7" type="primary">pdxH</name>
    <name evidence="12" type="ORF">BXY64_2488</name>
</gene>
<evidence type="ECO:0000313" key="13">
    <source>
        <dbReference type="Proteomes" id="UP000284531"/>
    </source>
</evidence>
<evidence type="ECO:0000259" key="10">
    <source>
        <dbReference type="Pfam" id="PF01243"/>
    </source>
</evidence>
<keyword evidence="6 7" id="KW-0664">Pyridoxine biosynthesis</keyword>
<dbReference type="InterPro" id="IPR012349">
    <property type="entry name" value="Split_barrel_FMN-bd"/>
</dbReference>
<comment type="catalytic activity">
    <reaction evidence="7">
        <text>pyridoxine 5'-phosphate + O2 = pyridoxal 5'-phosphate + H2O2</text>
        <dbReference type="Rhea" id="RHEA:15149"/>
        <dbReference type="ChEBI" id="CHEBI:15379"/>
        <dbReference type="ChEBI" id="CHEBI:16240"/>
        <dbReference type="ChEBI" id="CHEBI:58589"/>
        <dbReference type="ChEBI" id="CHEBI:597326"/>
        <dbReference type="EC" id="1.4.3.5"/>
    </reaction>
</comment>
<evidence type="ECO:0000313" key="12">
    <source>
        <dbReference type="EMBL" id="RKE02399.1"/>
    </source>
</evidence>
<evidence type="ECO:0000256" key="3">
    <source>
        <dbReference type="ARBA" id="ARBA00022630"/>
    </source>
</evidence>
<dbReference type="PROSITE" id="PS01064">
    <property type="entry name" value="PYRIDOX_OXIDASE"/>
    <property type="match status" value="1"/>
</dbReference>
<dbReference type="AlphaFoldDB" id="A0A419X459"/>
<comment type="pathway">
    <text evidence="7">Cofactor metabolism; pyridoxal 5'-phosphate salvage; pyridoxal 5'-phosphate from pyridoxine 5'-phosphate: step 1/1.</text>
</comment>
<dbReference type="PANTHER" id="PTHR10851:SF0">
    <property type="entry name" value="PYRIDOXINE-5'-PHOSPHATE OXIDASE"/>
    <property type="match status" value="1"/>
</dbReference>
<dbReference type="EC" id="1.4.3.5" evidence="7"/>
<comment type="similarity">
    <text evidence="1 7">Belongs to the pyridoxamine 5'-phosphate oxidase family.</text>
</comment>
<dbReference type="UniPathway" id="UPA01068">
    <property type="reaction ID" value="UER00304"/>
</dbReference>
<proteinExistence type="inferred from homology"/>
<keyword evidence="3 7" id="KW-0285">Flavoprotein</keyword>
<feature type="binding site" evidence="8">
    <location>
        <begin position="11"/>
        <end position="14"/>
    </location>
    <ligand>
        <name>substrate</name>
    </ligand>
</feature>
<dbReference type="GO" id="GO:0008615">
    <property type="term" value="P:pyridoxine biosynthetic process"/>
    <property type="evidence" value="ECO:0007669"/>
    <property type="project" value="UniProtKB-UniRule"/>
</dbReference>
<feature type="binding site" evidence="7 8">
    <location>
        <position position="130"/>
    </location>
    <ligand>
        <name>substrate</name>
    </ligand>
</feature>
<protein>
    <recommendedName>
        <fullName evidence="7">Pyridoxine/pyridoxamine 5'-phosphate oxidase</fullName>
        <ecNumber evidence="7">1.4.3.5</ecNumber>
    </recommendedName>
    <alternativeName>
        <fullName evidence="7">PNP/PMP oxidase</fullName>
        <shortName evidence="7">PNPOx</shortName>
    </alternativeName>
    <alternativeName>
        <fullName evidence="7">Pyridoxal 5'-phosphate synthase</fullName>
    </alternativeName>
</protein>
<evidence type="ECO:0000259" key="11">
    <source>
        <dbReference type="Pfam" id="PF10590"/>
    </source>
</evidence>